<gene>
    <name evidence="1" type="ORF">GH754_13735</name>
</gene>
<comment type="caution">
    <text evidence="1">The sequence shown here is derived from an EMBL/GenBank/DDBJ whole genome shotgun (WGS) entry which is preliminary data.</text>
</comment>
<dbReference type="Proteomes" id="UP000480185">
    <property type="component" value="Unassembled WGS sequence"/>
</dbReference>
<dbReference type="AlphaFoldDB" id="A0A6G1X8T4"/>
<evidence type="ECO:0008006" key="3">
    <source>
        <dbReference type="Google" id="ProtNLM"/>
    </source>
</evidence>
<proteinExistence type="predicted"/>
<dbReference type="EMBL" id="WJNH01000009">
    <property type="protein sequence ID" value="MRG87352.1"/>
    <property type="molecule type" value="Genomic_DNA"/>
</dbReference>
<keyword evidence="2" id="KW-1185">Reference proteome</keyword>
<reference evidence="1 2" key="1">
    <citation type="submission" date="2019-11" db="EMBL/GenBank/DDBJ databases">
        <authorList>
            <person name="Li J."/>
        </authorList>
    </citation>
    <scope>NUCLEOTIDE SEQUENCE [LARGE SCALE GENOMIC DNA]</scope>
    <source>
        <strain evidence="1 2">J4</strain>
    </source>
</reference>
<protein>
    <recommendedName>
        <fullName evidence="3">STAS domain-containing protein</fullName>
    </recommendedName>
</protein>
<evidence type="ECO:0000313" key="1">
    <source>
        <dbReference type="EMBL" id="MRG87352.1"/>
    </source>
</evidence>
<organism evidence="1 2">
    <name type="scientific">Salinibacillus xinjiangensis</name>
    <dbReference type="NCBI Taxonomy" id="1229268"/>
    <lineage>
        <taxon>Bacteria</taxon>
        <taxon>Bacillati</taxon>
        <taxon>Bacillota</taxon>
        <taxon>Bacilli</taxon>
        <taxon>Bacillales</taxon>
        <taxon>Bacillaceae</taxon>
        <taxon>Salinibacillus</taxon>
    </lineage>
</organism>
<evidence type="ECO:0000313" key="2">
    <source>
        <dbReference type="Proteomes" id="UP000480185"/>
    </source>
</evidence>
<sequence length="113" mass="13167">MKKYDINIVNDKNTIEMAVRGSFKEEDVQNFVRDYQSAVSRVNVENFTLEVDCTNMDILRQEMIPQLENSFKMYNESGFKTVQFNTKSNAILKLQLHRLARNVGMKNAKIVEV</sequence>
<dbReference type="OrthoDB" id="2867965at2"/>
<dbReference type="RefSeq" id="WP_153729248.1">
    <property type="nucleotide sequence ID" value="NZ_WJNH01000009.1"/>
</dbReference>
<accession>A0A6G1X8T4</accession>
<name>A0A6G1X8T4_9BACI</name>